<comment type="caution">
    <text evidence="1">The sequence shown here is derived from an EMBL/GenBank/DDBJ whole genome shotgun (WGS) entry which is preliminary data.</text>
</comment>
<organism evidence="1 2">
    <name type="scientific">Diversispora eburnea</name>
    <dbReference type="NCBI Taxonomy" id="1213867"/>
    <lineage>
        <taxon>Eukaryota</taxon>
        <taxon>Fungi</taxon>
        <taxon>Fungi incertae sedis</taxon>
        <taxon>Mucoromycota</taxon>
        <taxon>Glomeromycotina</taxon>
        <taxon>Glomeromycetes</taxon>
        <taxon>Diversisporales</taxon>
        <taxon>Diversisporaceae</taxon>
        <taxon>Diversispora</taxon>
    </lineage>
</organism>
<evidence type="ECO:0000313" key="1">
    <source>
        <dbReference type="EMBL" id="CAG8659049.1"/>
    </source>
</evidence>
<dbReference type="OrthoDB" id="2416777at2759"/>
<feature type="non-terminal residue" evidence="1">
    <location>
        <position position="156"/>
    </location>
</feature>
<name>A0A9N9E3A9_9GLOM</name>
<dbReference type="EMBL" id="CAJVPK010008005">
    <property type="protein sequence ID" value="CAG8659049.1"/>
    <property type="molecule type" value="Genomic_DNA"/>
</dbReference>
<reference evidence="1" key="1">
    <citation type="submission" date="2021-06" db="EMBL/GenBank/DDBJ databases">
        <authorList>
            <person name="Kallberg Y."/>
            <person name="Tangrot J."/>
            <person name="Rosling A."/>
        </authorList>
    </citation>
    <scope>NUCLEOTIDE SEQUENCE</scope>
    <source>
        <strain evidence="1">AZ414A</strain>
    </source>
</reference>
<dbReference type="AlphaFoldDB" id="A0A9N9E3A9"/>
<keyword evidence="2" id="KW-1185">Reference proteome</keyword>
<dbReference type="Proteomes" id="UP000789706">
    <property type="component" value="Unassembled WGS sequence"/>
</dbReference>
<sequence>YTNTVEAGISFEKPNHFDIVIAITNIRTPVNVEAFIQMMFRICDCEKCILSLYYQKISSKFSRLPGHENIYAELAVARPNDLPIAIKGHCEWDIDSISYKLDQSSTVTSFIEVEHQKCLSARNFIEISCSLIASTGASLKLIKMDESRGVIGIHKK</sequence>
<evidence type="ECO:0000313" key="2">
    <source>
        <dbReference type="Proteomes" id="UP000789706"/>
    </source>
</evidence>
<proteinExistence type="predicted"/>
<gene>
    <name evidence="1" type="ORF">DEBURN_LOCUS11704</name>
</gene>
<protein>
    <submittedName>
        <fullName evidence="1">827_t:CDS:1</fullName>
    </submittedName>
</protein>
<feature type="non-terminal residue" evidence="1">
    <location>
        <position position="1"/>
    </location>
</feature>
<accession>A0A9N9E3A9</accession>